<dbReference type="Pfam" id="PF14768">
    <property type="entry name" value="RPA_interact_C"/>
    <property type="match status" value="1"/>
</dbReference>
<evidence type="ECO:0000256" key="3">
    <source>
        <dbReference type="ARBA" id="ARBA00022833"/>
    </source>
</evidence>
<evidence type="ECO:0000259" key="4">
    <source>
        <dbReference type="Pfam" id="PF14768"/>
    </source>
</evidence>
<dbReference type="InterPro" id="IPR028159">
    <property type="entry name" value="RPA_interact_C_dom"/>
</dbReference>
<protein>
    <submittedName>
        <fullName evidence="5">RIP-like protein</fullName>
    </submittedName>
</protein>
<proteinExistence type="predicted"/>
<dbReference type="STRING" id="7375.A0A0L0CG34"/>
<dbReference type="OMA" id="GSCDYFS"/>
<dbReference type="GO" id="GO:0005634">
    <property type="term" value="C:nucleus"/>
    <property type="evidence" value="ECO:0007669"/>
    <property type="project" value="TreeGrafter"/>
</dbReference>
<keyword evidence="1" id="KW-0479">Metal-binding</keyword>
<dbReference type="AlphaFoldDB" id="A0A0L0CG34"/>
<gene>
    <name evidence="5" type="ORF">FF38_07461</name>
</gene>
<evidence type="ECO:0000313" key="6">
    <source>
        <dbReference type="Proteomes" id="UP000037069"/>
    </source>
</evidence>
<keyword evidence="3" id="KW-0862">Zinc</keyword>
<dbReference type="InterPro" id="IPR028156">
    <property type="entry name" value="RIP"/>
</dbReference>
<dbReference type="EMBL" id="JRES01000523">
    <property type="protein sequence ID" value="KNC30434.1"/>
    <property type="molecule type" value="Genomic_DNA"/>
</dbReference>
<dbReference type="Proteomes" id="UP000037069">
    <property type="component" value="Unassembled WGS sequence"/>
</dbReference>
<name>A0A0L0CG34_LUCCU</name>
<comment type="caution">
    <text evidence="5">The sequence shown here is derived from an EMBL/GenBank/DDBJ whole genome shotgun (WGS) entry which is preliminary data.</text>
</comment>
<accession>A0A0L0CG34</accession>
<sequence>MSLECPSSPVYHTSAEQKLKSKNAAKLYRFGTPKLRDLLREKCRIRVKEARQMGFSHNRPEGAAGEQISLKAILRQELAELEHDITLQDEIFHELEDELNDWFADQLEEEQNYLIEVAVSQDLVCPICQVSNLVIFQTKDSSYNYRCKCNANFNFPSNMELLRAKLSHCIDEHEQKCLTKLNFFVNPLTQQLEGMCDNCDYFCTL</sequence>
<dbReference type="GO" id="GO:0008270">
    <property type="term" value="F:zinc ion binding"/>
    <property type="evidence" value="ECO:0007669"/>
    <property type="project" value="UniProtKB-KW"/>
</dbReference>
<keyword evidence="2" id="KW-0863">Zinc-finger</keyword>
<keyword evidence="6" id="KW-1185">Reference proteome</keyword>
<dbReference type="PANTHER" id="PTHR31742">
    <property type="entry name" value="RPA-INTERACTING PROTEIN RPAIN"/>
    <property type="match status" value="1"/>
</dbReference>
<dbReference type="GO" id="GO:0006606">
    <property type="term" value="P:protein import into nucleus"/>
    <property type="evidence" value="ECO:0007669"/>
    <property type="project" value="TreeGrafter"/>
</dbReference>
<reference evidence="5 6" key="1">
    <citation type="journal article" date="2015" name="Nat. Commun.">
        <title>Lucilia cuprina genome unlocks parasitic fly biology to underpin future interventions.</title>
        <authorList>
            <person name="Anstead C.A."/>
            <person name="Korhonen P.K."/>
            <person name="Young N.D."/>
            <person name="Hall R.S."/>
            <person name="Jex A.R."/>
            <person name="Murali S.C."/>
            <person name="Hughes D.S."/>
            <person name="Lee S.F."/>
            <person name="Perry T."/>
            <person name="Stroehlein A.J."/>
            <person name="Ansell B.R."/>
            <person name="Breugelmans B."/>
            <person name="Hofmann A."/>
            <person name="Qu J."/>
            <person name="Dugan S."/>
            <person name="Lee S.L."/>
            <person name="Chao H."/>
            <person name="Dinh H."/>
            <person name="Han Y."/>
            <person name="Doddapaneni H.V."/>
            <person name="Worley K.C."/>
            <person name="Muzny D.M."/>
            <person name="Ioannidis P."/>
            <person name="Waterhouse R.M."/>
            <person name="Zdobnov E.M."/>
            <person name="James P.J."/>
            <person name="Bagnall N.H."/>
            <person name="Kotze A.C."/>
            <person name="Gibbs R.A."/>
            <person name="Richards S."/>
            <person name="Batterham P."/>
            <person name="Gasser R.B."/>
        </authorList>
    </citation>
    <scope>NUCLEOTIDE SEQUENCE [LARGE SCALE GENOMIC DNA]</scope>
    <source>
        <strain evidence="5 6">LS</strain>
        <tissue evidence="5">Full body</tissue>
    </source>
</reference>
<organism evidence="5 6">
    <name type="scientific">Lucilia cuprina</name>
    <name type="common">Green bottle fly</name>
    <name type="synonym">Australian sheep blowfly</name>
    <dbReference type="NCBI Taxonomy" id="7375"/>
    <lineage>
        <taxon>Eukaryota</taxon>
        <taxon>Metazoa</taxon>
        <taxon>Ecdysozoa</taxon>
        <taxon>Arthropoda</taxon>
        <taxon>Hexapoda</taxon>
        <taxon>Insecta</taxon>
        <taxon>Pterygota</taxon>
        <taxon>Neoptera</taxon>
        <taxon>Endopterygota</taxon>
        <taxon>Diptera</taxon>
        <taxon>Brachycera</taxon>
        <taxon>Muscomorpha</taxon>
        <taxon>Oestroidea</taxon>
        <taxon>Calliphoridae</taxon>
        <taxon>Luciliinae</taxon>
        <taxon>Lucilia</taxon>
    </lineage>
</organism>
<feature type="domain" description="RPA-interacting protein C-terminal" evidence="4">
    <location>
        <begin position="124"/>
        <end position="203"/>
    </location>
</feature>
<evidence type="ECO:0000313" key="5">
    <source>
        <dbReference type="EMBL" id="KNC30434.1"/>
    </source>
</evidence>
<evidence type="ECO:0000256" key="1">
    <source>
        <dbReference type="ARBA" id="ARBA00022723"/>
    </source>
</evidence>
<evidence type="ECO:0000256" key="2">
    <source>
        <dbReference type="ARBA" id="ARBA00022771"/>
    </source>
</evidence>
<dbReference type="PANTHER" id="PTHR31742:SF1">
    <property type="entry name" value="RPA-INTERACTING PROTEIN"/>
    <property type="match status" value="1"/>
</dbReference>